<reference evidence="4" key="1">
    <citation type="submission" date="2017-06" db="EMBL/GenBank/DDBJ databases">
        <authorList>
            <person name="Varghese N."/>
            <person name="Submissions S."/>
        </authorList>
    </citation>
    <scope>NUCLEOTIDE SEQUENCE [LARGE SCALE GENOMIC DNA]</scope>
    <source>
        <strain evidence="4">DSM 137</strain>
    </source>
</reference>
<evidence type="ECO:0000256" key="2">
    <source>
        <dbReference type="SAM" id="Phobius"/>
    </source>
</evidence>
<evidence type="ECO:0008006" key="5">
    <source>
        <dbReference type="Google" id="ProtNLM"/>
    </source>
</evidence>
<feature type="transmembrane region" description="Helical" evidence="2">
    <location>
        <begin position="21"/>
        <end position="45"/>
    </location>
</feature>
<protein>
    <recommendedName>
        <fullName evidence="5">Tetratricopeptide repeat-like domain-containing protein</fullName>
    </recommendedName>
</protein>
<evidence type="ECO:0000313" key="3">
    <source>
        <dbReference type="EMBL" id="SNB69871.1"/>
    </source>
</evidence>
<organism evidence="3 4">
    <name type="scientific">Rhodoblastus acidophilus</name>
    <name type="common">Rhodopseudomonas acidophila</name>
    <dbReference type="NCBI Taxonomy" id="1074"/>
    <lineage>
        <taxon>Bacteria</taxon>
        <taxon>Pseudomonadati</taxon>
        <taxon>Pseudomonadota</taxon>
        <taxon>Alphaproteobacteria</taxon>
        <taxon>Hyphomicrobiales</taxon>
        <taxon>Rhodoblastaceae</taxon>
        <taxon>Rhodoblastus</taxon>
    </lineage>
</organism>
<name>A0A212RC72_RHOAC</name>
<dbReference type="AlphaFoldDB" id="A0A212RC72"/>
<proteinExistence type="predicted"/>
<evidence type="ECO:0000313" key="4">
    <source>
        <dbReference type="Proteomes" id="UP000198418"/>
    </source>
</evidence>
<feature type="region of interest" description="Disordered" evidence="1">
    <location>
        <begin position="210"/>
        <end position="253"/>
    </location>
</feature>
<dbReference type="Proteomes" id="UP000198418">
    <property type="component" value="Unassembled WGS sequence"/>
</dbReference>
<keyword evidence="2" id="KW-0812">Transmembrane</keyword>
<keyword evidence="2" id="KW-0472">Membrane</keyword>
<dbReference type="RefSeq" id="WP_176440426.1">
    <property type="nucleotide sequence ID" value="NZ_FYDG01000003.1"/>
</dbReference>
<evidence type="ECO:0000256" key="1">
    <source>
        <dbReference type="SAM" id="MobiDB-lite"/>
    </source>
</evidence>
<keyword evidence="2" id="KW-1133">Transmembrane helix</keyword>
<keyword evidence="4" id="KW-1185">Reference proteome</keyword>
<sequence>MADIFREVDEDVRSDKLSRTWARYSIFVYGAAAAIVIGTAAFAYLRHERTVAAEAAGARYAAAQELAAAGKSAEAAAAFAALAKDAPEGVRALGQLRAAEEQGLVDRDGAVKAFDALAADSAVPGLLQEVARLRAGLLRADVADKAELESRFGPLLNGAFRSSAREILALAALRRGDFEDAGRLLDQLIVDPNTPASLRQRADALASLARGGGKFTPPAANRDSGKFTPPSANGDSGKFTPPAATPAPQNEKK</sequence>
<dbReference type="EMBL" id="FYDG01000003">
    <property type="protein sequence ID" value="SNB69871.1"/>
    <property type="molecule type" value="Genomic_DNA"/>
</dbReference>
<accession>A0A212RC72</accession>
<gene>
    <name evidence="3" type="ORF">SAMN06265338_103304</name>
</gene>